<proteinExistence type="predicted"/>
<gene>
    <name evidence="2" type="ORF">CNX65_14915</name>
</gene>
<evidence type="ECO:0000256" key="1">
    <source>
        <dbReference type="SAM" id="MobiDB-lite"/>
    </source>
</evidence>
<organism evidence="2 3">
    <name type="scientific">Actinosynnema pretiosum</name>
    <dbReference type="NCBI Taxonomy" id="42197"/>
    <lineage>
        <taxon>Bacteria</taxon>
        <taxon>Bacillati</taxon>
        <taxon>Actinomycetota</taxon>
        <taxon>Actinomycetes</taxon>
        <taxon>Pseudonocardiales</taxon>
        <taxon>Pseudonocardiaceae</taxon>
        <taxon>Actinosynnema</taxon>
    </lineage>
</organism>
<dbReference type="RefSeq" id="WP_096493555.1">
    <property type="nucleotide sequence ID" value="NZ_CP023445.1"/>
</dbReference>
<dbReference type="EMBL" id="CP023445">
    <property type="protein sequence ID" value="ATE54424.1"/>
    <property type="molecule type" value="Genomic_DNA"/>
</dbReference>
<feature type="compositionally biased region" description="Basic and acidic residues" evidence="1">
    <location>
        <begin position="70"/>
        <end position="82"/>
    </location>
</feature>
<name>A0A290Z610_9PSEU</name>
<sequence length="112" mass="11775">MPQTQMSTTAEAVQPVVFSHPDSDSREAVPWEQSGTADPRFVPSLTPLGEGWDEHAPAWRPARPSAPRGDSGRDSRGRDGHQGRSGRSGGARSGSAQRQGARGRSNGWGGAG</sequence>
<feature type="compositionally biased region" description="Low complexity" evidence="1">
    <location>
        <begin position="58"/>
        <end position="69"/>
    </location>
</feature>
<reference evidence="2" key="1">
    <citation type="submission" date="2017-09" db="EMBL/GenBank/DDBJ databases">
        <title>Complete Genome Sequence of ansamitocin-producing Bacterium Actinosynnema pretiosum X47.</title>
        <authorList>
            <person name="Cao G."/>
            <person name="Zong G."/>
            <person name="Zhong C."/>
            <person name="Fu J."/>
        </authorList>
    </citation>
    <scope>NUCLEOTIDE SEQUENCE [LARGE SCALE GENOMIC DNA]</scope>
    <source>
        <strain evidence="2">X47</strain>
    </source>
</reference>
<protein>
    <submittedName>
        <fullName evidence="2">Uncharacterized protein</fullName>
    </submittedName>
</protein>
<evidence type="ECO:0000313" key="3">
    <source>
        <dbReference type="Proteomes" id="UP000218505"/>
    </source>
</evidence>
<dbReference type="Proteomes" id="UP000218505">
    <property type="component" value="Chromosome"/>
</dbReference>
<keyword evidence="3" id="KW-1185">Reference proteome</keyword>
<accession>A0A290Z610</accession>
<dbReference type="KEGG" id="apre:CNX65_14915"/>
<evidence type="ECO:0000313" key="2">
    <source>
        <dbReference type="EMBL" id="ATE54424.1"/>
    </source>
</evidence>
<feature type="compositionally biased region" description="Polar residues" evidence="1">
    <location>
        <begin position="1"/>
        <end position="11"/>
    </location>
</feature>
<dbReference type="AlphaFoldDB" id="A0A290Z610"/>
<feature type="compositionally biased region" description="Low complexity" evidence="1">
    <location>
        <begin position="93"/>
        <end position="105"/>
    </location>
</feature>
<feature type="region of interest" description="Disordered" evidence="1">
    <location>
        <begin position="1"/>
        <end position="112"/>
    </location>
</feature>